<feature type="compositionally biased region" description="Low complexity" evidence="3">
    <location>
        <begin position="975"/>
        <end position="996"/>
    </location>
</feature>
<dbReference type="Pfam" id="PF08676">
    <property type="entry name" value="MutL_C"/>
    <property type="match status" value="1"/>
</dbReference>
<dbReference type="GO" id="GO:0005524">
    <property type="term" value="F:ATP binding"/>
    <property type="evidence" value="ECO:0007669"/>
    <property type="project" value="InterPro"/>
</dbReference>
<dbReference type="FunFam" id="3.30.565.10:FF:000014">
    <property type="entry name" value="Mismatch repair endonuclease pms1, putative"/>
    <property type="match status" value="1"/>
</dbReference>
<dbReference type="PANTHER" id="PTHR10073:SF52">
    <property type="entry name" value="MISMATCH REPAIR ENDONUCLEASE PMS2"/>
    <property type="match status" value="1"/>
</dbReference>
<dbReference type="Pfam" id="PF13589">
    <property type="entry name" value="HATPase_c_3"/>
    <property type="match status" value="1"/>
</dbReference>
<organism evidence="4 5">
    <name type="scientific">Schistosoma haematobium</name>
    <name type="common">Blood fluke</name>
    <dbReference type="NCBI Taxonomy" id="6185"/>
    <lineage>
        <taxon>Eukaryota</taxon>
        <taxon>Metazoa</taxon>
        <taxon>Spiralia</taxon>
        <taxon>Lophotrochozoa</taxon>
        <taxon>Platyhelminthes</taxon>
        <taxon>Trematoda</taxon>
        <taxon>Digenea</taxon>
        <taxon>Strigeidida</taxon>
        <taxon>Schistosomatoidea</taxon>
        <taxon>Schistosomatidae</taxon>
        <taxon>Schistosoma</taxon>
    </lineage>
</organism>
<dbReference type="InterPro" id="IPR037198">
    <property type="entry name" value="MutL_C_sf"/>
</dbReference>
<dbReference type="FunFam" id="3.30.1370.100:FF:000001">
    <property type="entry name" value="Mismatch repair endonuclease pms1, putative"/>
    <property type="match status" value="1"/>
</dbReference>
<dbReference type="PANTHER" id="PTHR10073">
    <property type="entry name" value="DNA MISMATCH REPAIR PROTEIN MLH, PMS, MUTL"/>
    <property type="match status" value="1"/>
</dbReference>
<keyword evidence="2" id="KW-0227">DNA damage</keyword>
<comment type="similarity">
    <text evidence="1">Belongs to the DNA mismatch repair MutL/HexB family.</text>
</comment>
<dbReference type="SUPFAM" id="SSF54211">
    <property type="entry name" value="Ribosomal protein S5 domain 2-like"/>
    <property type="match status" value="1"/>
</dbReference>
<dbReference type="SMART" id="SM00853">
    <property type="entry name" value="MutL_C"/>
    <property type="match status" value="1"/>
</dbReference>
<dbReference type="SUPFAM" id="SSF55874">
    <property type="entry name" value="ATPase domain of HSP90 chaperone/DNA topoisomerase II/histidine kinase"/>
    <property type="match status" value="1"/>
</dbReference>
<dbReference type="Gene3D" id="3.30.1370.100">
    <property type="entry name" value="MutL, C-terminal domain, regulatory subdomain"/>
    <property type="match status" value="1"/>
</dbReference>
<dbReference type="CTD" id="24591757"/>
<dbReference type="InterPro" id="IPR013507">
    <property type="entry name" value="DNA_mismatch_S5_2-like"/>
</dbReference>
<dbReference type="Pfam" id="PF01119">
    <property type="entry name" value="DNA_mis_repair"/>
    <property type="match status" value="1"/>
</dbReference>
<accession>A0A6A5DUH0</accession>
<dbReference type="InterPro" id="IPR042120">
    <property type="entry name" value="MutL_C_dimsub"/>
</dbReference>
<feature type="compositionally biased region" description="Low complexity" evidence="3">
    <location>
        <begin position="1032"/>
        <end position="1044"/>
    </location>
</feature>
<feature type="compositionally biased region" description="Polar residues" evidence="3">
    <location>
        <begin position="1045"/>
        <end position="1057"/>
    </location>
</feature>
<evidence type="ECO:0000256" key="2">
    <source>
        <dbReference type="ARBA" id="ARBA00022763"/>
    </source>
</evidence>
<dbReference type="Proteomes" id="UP000471633">
    <property type="component" value="Unassembled WGS sequence"/>
</dbReference>
<reference evidence="4" key="1">
    <citation type="journal article" date="2012" name="Nat. Genet.">
        <title>Whole-genome sequence of Schistosoma haematobium.</title>
        <authorList>
            <person name="Young N.D."/>
            <person name="Jex A.R."/>
            <person name="Li B."/>
            <person name="Liu S."/>
            <person name="Yang L."/>
            <person name="Xiong Z."/>
            <person name="Li Y."/>
            <person name="Cantacessi C."/>
            <person name="Hall R.S."/>
            <person name="Xu X."/>
            <person name="Chen F."/>
            <person name="Wu X."/>
            <person name="Zerlotini A."/>
            <person name="Oliveira G."/>
            <person name="Hofmann A."/>
            <person name="Zhang G."/>
            <person name="Fang X."/>
            <person name="Kang Y."/>
            <person name="Campbell B.E."/>
            <person name="Loukas A."/>
            <person name="Ranganathan S."/>
            <person name="Rollinson D."/>
            <person name="Rinaldi G."/>
            <person name="Brindley P.J."/>
            <person name="Yang H."/>
            <person name="Wang J."/>
            <person name="Wang J."/>
            <person name="Gasser R.B."/>
        </authorList>
    </citation>
    <scope>NUCLEOTIDE SEQUENCE</scope>
</reference>
<reference evidence="4" key="2">
    <citation type="journal article" date="2019" name="Gigascience">
        <title>High-quality Schistosoma haematobium genome achieved by single-molecule and long-range sequencing.</title>
        <authorList>
            <person name="Stroehlein A.J."/>
            <person name="Korhonen P.K."/>
            <person name="Chong T.M."/>
            <person name="Lim Y.L."/>
            <person name="Chan K.G."/>
            <person name="Webster B."/>
            <person name="Rollinson D."/>
            <person name="Brindley P.J."/>
            <person name="Gasser R.B."/>
            <person name="Young N.D."/>
        </authorList>
    </citation>
    <scope>NUCLEOTIDE SEQUENCE</scope>
</reference>
<dbReference type="KEGG" id="shx:MS3_00009061"/>
<dbReference type="EMBL" id="AMPZ03000007">
    <property type="protein sequence ID" value="KAH9580398.1"/>
    <property type="molecule type" value="Genomic_DNA"/>
</dbReference>
<dbReference type="GO" id="GO:0030983">
    <property type="term" value="F:mismatched DNA binding"/>
    <property type="evidence" value="ECO:0007669"/>
    <property type="project" value="InterPro"/>
</dbReference>
<dbReference type="SUPFAM" id="SSF118116">
    <property type="entry name" value="DNA mismatch repair protein MutL"/>
    <property type="match status" value="1"/>
</dbReference>
<dbReference type="Pfam" id="PF09725">
    <property type="entry name" value="Fra10Ac1"/>
    <property type="match status" value="1"/>
</dbReference>
<dbReference type="InterPro" id="IPR002099">
    <property type="entry name" value="MutL/Mlh/PMS"/>
</dbReference>
<dbReference type="InterPro" id="IPR019129">
    <property type="entry name" value="Folate-sensitive_fs_Fra10Ac1"/>
</dbReference>
<dbReference type="GO" id="GO:0032389">
    <property type="term" value="C:MutLalpha complex"/>
    <property type="evidence" value="ECO:0007669"/>
    <property type="project" value="TreeGrafter"/>
</dbReference>
<gene>
    <name evidence="4" type="primary">PDE5A_7</name>
    <name evidence="4" type="ORF">MS3_00009061</name>
</gene>
<dbReference type="InterPro" id="IPR020568">
    <property type="entry name" value="Ribosomal_Su5_D2-typ_SF"/>
</dbReference>
<evidence type="ECO:0000313" key="5">
    <source>
        <dbReference type="Proteomes" id="UP000471633"/>
    </source>
</evidence>
<dbReference type="InterPro" id="IPR038973">
    <property type="entry name" value="MutL/Mlh/Pms-like"/>
</dbReference>
<keyword evidence="5" id="KW-1185">Reference proteome</keyword>
<dbReference type="NCBIfam" id="TIGR00585">
    <property type="entry name" value="mutl"/>
    <property type="match status" value="1"/>
</dbReference>
<dbReference type="Gene3D" id="3.30.230.10">
    <property type="match status" value="1"/>
</dbReference>
<dbReference type="GeneID" id="24591757"/>
<dbReference type="InterPro" id="IPR036890">
    <property type="entry name" value="HATPase_C_sf"/>
</dbReference>
<dbReference type="CDD" id="cd16926">
    <property type="entry name" value="HATPase_MutL-MLH-PMS-like"/>
    <property type="match status" value="1"/>
</dbReference>
<evidence type="ECO:0000313" key="4">
    <source>
        <dbReference type="EMBL" id="KAH9580398.1"/>
    </source>
</evidence>
<dbReference type="Gene3D" id="3.30.1540.20">
    <property type="entry name" value="MutL, C-terminal domain, dimerisation subdomain"/>
    <property type="match status" value="1"/>
</dbReference>
<dbReference type="SMART" id="SM01340">
    <property type="entry name" value="DNA_mis_repair"/>
    <property type="match status" value="1"/>
</dbReference>
<dbReference type="GO" id="GO:0016887">
    <property type="term" value="F:ATP hydrolysis activity"/>
    <property type="evidence" value="ECO:0007669"/>
    <property type="project" value="InterPro"/>
</dbReference>
<protein>
    <submittedName>
        <fullName evidence="4">cGMP-specific 3',5'-cyclic phosphodiesterase, variant 2</fullName>
    </submittedName>
</protein>
<evidence type="ECO:0000256" key="1">
    <source>
        <dbReference type="ARBA" id="ARBA00006082"/>
    </source>
</evidence>
<dbReference type="InterPro" id="IPR014790">
    <property type="entry name" value="MutL_C"/>
</dbReference>
<feature type="region of interest" description="Disordered" evidence="3">
    <location>
        <begin position="960"/>
        <end position="1011"/>
    </location>
</feature>
<name>A0A6A5DUH0_SCHHA</name>
<dbReference type="PROSITE" id="PS00058">
    <property type="entry name" value="DNA_MISMATCH_REPAIR_1"/>
    <property type="match status" value="1"/>
</dbReference>
<dbReference type="InterPro" id="IPR042121">
    <property type="entry name" value="MutL_C_regsub"/>
</dbReference>
<dbReference type="AlphaFoldDB" id="A0A6A5DUH0"/>
<dbReference type="RefSeq" id="XP_035589883.1">
    <property type="nucleotide sequence ID" value="XM_035733003.2"/>
</dbReference>
<reference evidence="4" key="4">
    <citation type="journal article" date="2022" name="PLoS Pathog.">
        <title>Chromosome-level genome of Schistosoma haematobium underpins genome-wide explorations of molecular variation.</title>
        <authorList>
            <person name="Stroehlein A.J."/>
            <person name="Korhonen P.K."/>
            <person name="Lee V.V."/>
            <person name="Ralph S.A."/>
            <person name="Mentink-Kane M."/>
            <person name="You H."/>
            <person name="McManus D.P."/>
            <person name="Tchuente L.T."/>
            <person name="Stothard J.R."/>
            <person name="Kaur P."/>
            <person name="Dudchenko O."/>
            <person name="Aiden E.L."/>
            <person name="Yang B."/>
            <person name="Yang H."/>
            <person name="Emery A.M."/>
            <person name="Webster B.L."/>
            <person name="Brindley P.J."/>
            <person name="Rollinson D."/>
            <person name="Chang B.C.H."/>
            <person name="Gasser R.B."/>
            <person name="Young N.D."/>
        </authorList>
    </citation>
    <scope>NUCLEOTIDE SEQUENCE</scope>
</reference>
<dbReference type="Gene3D" id="3.30.565.10">
    <property type="entry name" value="Histidine kinase-like ATPase, C-terminal domain"/>
    <property type="match status" value="1"/>
</dbReference>
<dbReference type="InterPro" id="IPR014762">
    <property type="entry name" value="DNA_mismatch_repair_CS"/>
</dbReference>
<dbReference type="InterPro" id="IPR014721">
    <property type="entry name" value="Ribsml_uS5_D2-typ_fold_subgr"/>
</dbReference>
<proteinExistence type="inferred from homology"/>
<dbReference type="GO" id="GO:0140664">
    <property type="term" value="F:ATP-dependent DNA damage sensor activity"/>
    <property type="evidence" value="ECO:0007669"/>
    <property type="project" value="InterPro"/>
</dbReference>
<comment type="caution">
    <text evidence="4">The sequence shown here is derived from an EMBL/GenBank/DDBJ whole genome shotgun (WGS) entry which is preliminary data.</text>
</comment>
<feature type="region of interest" description="Disordered" evidence="3">
    <location>
        <begin position="1032"/>
        <end position="1057"/>
    </location>
</feature>
<sequence length="1073" mass="121559">MDSMDGDISTISRLDKNLVHKICSGQVVVTLASAVKELLENSIDAKSSKIEIRLRGHGSESIEVIDNGVGIREEDFEGLTGKYCTSKLSTFDDLSCVETYGFRGEALSSLCHLAKVTIHTCALDAKIGTKLEFDSSGQITNRRSLARSQGTTVCVNELFYDLPVRRRHLTNPNRLPKEFAKVISMLTAYCLVSIGVQISCSRIGKKGELVSVISNGPSISLKDNISAVFGHAQLDNLVELEQIDTIPEDICEEFNIKSLSTEHSIKISGYVSKSPDPSTNISSSLIGNSSPSLTNKRRTSIGYSSSERQFIYINGRPCDLPKITRLATDLWRRCSKEAYSSITSGLSLPGRSTTSTFPVLILIFTMPTQSVDINLTPDKRTLLLHHENYVMALTKAVLVKTLFNSSGMDISSLSQTRLNFDQSQIVTDCDQLNDEPQINCVSTPILKRHSPPVSDISCVSPKRAHYSYVQTPSLQFEIIDLSTLENSTHQSNVQEISCDNSQSSNLRVDQLKEACSEYEIVEDQLLFSDNNLESIEVNFSMENLRNQWKRILSNDNHLHNETNTNDNSVDDNHTEENITPVKFKSMENQEAENELTTYFKKETFNSLKVIGQFNLGFIIARHNQDLFIIDQHASDEKYRFEQLSENYRFKSQPLVVPKKLNLTITNEQVLINNLDVFAKNGFAFRIHNDEPAGQQISLVAAPMLENKLFSYRDIEEMLFVLSETCNKKCRPSRLRDILASRSCRSAVMIGTALDHKKMKRDKELWEKPVRPRFPAYGNSKAILDAENKRAYNSTIRHHLLNLNAFERHKKLVNDYLQYYGGSWKDFRRDTSKDKTDIDVIKEHGRFLWSEEDEATSWSDRLAKKYWEKLFKEYCLIDLSRYKENKFGMRWRLEKEVISGKGQFTCGNVACPAGSERLRSWEVNFVYQERGERRNALVKIRLCPSCSEKLNYRYRRRDVTGKQLNSHQGDDERITSQQGTNNGDDNNIDSSSTSPSSKRPRIDDTNDNNYDNVKALSSEEKSADLNSIWCCTSSQSGQNSSKRSSITSTATSSGVGTIKTQDDEFDEYFADMLM</sequence>
<reference evidence="4" key="3">
    <citation type="submission" date="2021-06" db="EMBL/GenBank/DDBJ databases">
        <title>Chromosome-level genome assembly for S. haematobium.</title>
        <authorList>
            <person name="Stroehlein A.J."/>
        </authorList>
    </citation>
    <scope>NUCLEOTIDE SEQUENCE</scope>
</reference>
<dbReference type="GO" id="GO:0006298">
    <property type="term" value="P:mismatch repair"/>
    <property type="evidence" value="ECO:0007669"/>
    <property type="project" value="InterPro"/>
</dbReference>
<evidence type="ECO:0000256" key="3">
    <source>
        <dbReference type="SAM" id="MobiDB-lite"/>
    </source>
</evidence>